<accession>A0A923RRS9</accession>
<keyword evidence="1" id="KW-0051">Antiviral defense</keyword>
<sequence length="292" mass="33255">MERNGMTVTMVFLAESANYGEGVGNISTLKKMTRGNYEQYSYISRQALRYNMIQQLNWDKTPVDGKSGVVQFAPSATIEEYPEIDLFGYMKTTAKDNDNKGGAATRSAVARLSNAIALEPYKSDLEFLTNMGLAKRQDLENGIAQSEIHRSYYTYTISIDLERVGIDNTIEISREEKAERVKQLLEVLHYLYRDIRGRRENLSPLFIIGGRYNRKNPFFENRIKIDKNAINVDILAELINENKEIGDYTYTGVTTGIFENDTEIKNKLNAETVGAVFNHLKEEVDTYYGEGN</sequence>
<dbReference type="NCBIfam" id="TIGR01875">
    <property type="entry name" value="cas_MJ0381"/>
    <property type="match status" value="1"/>
</dbReference>
<evidence type="ECO:0000256" key="1">
    <source>
        <dbReference type="ARBA" id="ARBA00023118"/>
    </source>
</evidence>
<reference evidence="3" key="1">
    <citation type="submission" date="2020-08" db="EMBL/GenBank/DDBJ databases">
        <title>Genome public.</title>
        <authorList>
            <person name="Liu C."/>
            <person name="Sun Q."/>
        </authorList>
    </citation>
    <scope>NUCLEOTIDE SEQUENCE</scope>
    <source>
        <strain evidence="3">NSJ-55</strain>
    </source>
</reference>
<evidence type="ECO:0000313" key="3">
    <source>
        <dbReference type="EMBL" id="MBC5690048.1"/>
    </source>
</evidence>
<dbReference type="AlphaFoldDB" id="A0A923RRS9"/>
<dbReference type="NCBIfam" id="TIGR02585">
    <property type="entry name" value="cas_Cst2_DevR"/>
    <property type="match status" value="1"/>
</dbReference>
<comment type="function">
    <text evidence="2">CRISPR (clustered regularly interspaced short palindromic repeat) is an adaptive immune system that provides protection against mobile genetic elements (viruses, transposable elements and conjugative plasmids). CRISPR clusters contain spacers, sequences complementary to antecedent mobile elements, and target invading nucleic acids. CRISPR clusters are transcribed and processed into CRISPR RNA (crRNA).</text>
</comment>
<dbReference type="Proteomes" id="UP000652477">
    <property type="component" value="Unassembled WGS sequence"/>
</dbReference>
<proteinExistence type="predicted"/>
<dbReference type="InterPro" id="IPR013414">
    <property type="entry name" value="Cas7/Cst2/DevR_sub_I-B/Tneap"/>
</dbReference>
<evidence type="ECO:0000256" key="2">
    <source>
        <dbReference type="ARBA" id="ARBA00025626"/>
    </source>
</evidence>
<keyword evidence="4" id="KW-1185">Reference proteome</keyword>
<dbReference type="Pfam" id="PF01905">
    <property type="entry name" value="DevR"/>
    <property type="match status" value="1"/>
</dbReference>
<evidence type="ECO:0000313" key="4">
    <source>
        <dbReference type="Proteomes" id="UP000652477"/>
    </source>
</evidence>
<protein>
    <submittedName>
        <fullName evidence="3">Type I-B CRISPR-associated protein Cas7/Cst2/DevR</fullName>
    </submittedName>
</protein>
<dbReference type="EMBL" id="JACOPF010000003">
    <property type="protein sequence ID" value="MBC5690048.1"/>
    <property type="molecule type" value="Genomic_DNA"/>
</dbReference>
<dbReference type="InterPro" id="IPR010154">
    <property type="entry name" value="CRISPR-assoc_Cas7/Cst2/DevR"/>
</dbReference>
<organism evidence="3 4">
    <name type="scientific">Mediterraneibacter hominis</name>
    <dbReference type="NCBI Taxonomy" id="2763054"/>
    <lineage>
        <taxon>Bacteria</taxon>
        <taxon>Bacillati</taxon>
        <taxon>Bacillota</taxon>
        <taxon>Clostridia</taxon>
        <taxon>Lachnospirales</taxon>
        <taxon>Lachnospiraceae</taxon>
        <taxon>Mediterraneibacter</taxon>
    </lineage>
</organism>
<name>A0A923RRS9_9FIRM</name>
<gene>
    <name evidence="3" type="primary">cas7i</name>
    <name evidence="3" type="ORF">H8S37_14110</name>
</gene>
<dbReference type="GO" id="GO:0051607">
    <property type="term" value="P:defense response to virus"/>
    <property type="evidence" value="ECO:0007669"/>
    <property type="project" value="UniProtKB-KW"/>
</dbReference>
<comment type="caution">
    <text evidence="3">The sequence shown here is derived from an EMBL/GenBank/DDBJ whole genome shotgun (WGS) entry which is preliminary data.</text>
</comment>